<proteinExistence type="predicted"/>
<dbReference type="AlphaFoldDB" id="A0A2Z5FWG2"/>
<reference evidence="1 2" key="1">
    <citation type="journal article" date="2018" name="Front. Microbiol.">
        <title>Hydrolytic Capabilities as a Key to Environmental Success: Chitinolytic and Cellulolytic Acidobacteria From Acidic Sub-arctic Soils and Boreal Peatlands.</title>
        <authorList>
            <person name="Belova S.E."/>
            <person name="Ravin N.V."/>
            <person name="Pankratov T.A."/>
            <person name="Rakitin A.L."/>
            <person name="Ivanova A.A."/>
            <person name="Beletsky A.V."/>
            <person name="Mardanov A.V."/>
            <person name="Sinninghe Damste J.S."/>
            <person name="Dedysh S.N."/>
        </authorList>
    </citation>
    <scope>NUCLEOTIDE SEQUENCE [LARGE SCALE GENOMIC DNA]</scope>
    <source>
        <strain evidence="1 2">SBC82</strain>
    </source>
</reference>
<protein>
    <submittedName>
        <fullName evidence="1">Uncharacterized protein</fullName>
    </submittedName>
</protein>
<evidence type="ECO:0000313" key="2">
    <source>
        <dbReference type="Proteomes" id="UP000253606"/>
    </source>
</evidence>
<evidence type="ECO:0000313" key="1">
    <source>
        <dbReference type="EMBL" id="AXC10756.1"/>
    </source>
</evidence>
<name>A0A2Z5FWG2_9BACT</name>
<keyword evidence="2" id="KW-1185">Reference proteome</keyword>
<organism evidence="1 2">
    <name type="scientific">Acidisarcina polymorpha</name>
    <dbReference type="NCBI Taxonomy" id="2211140"/>
    <lineage>
        <taxon>Bacteria</taxon>
        <taxon>Pseudomonadati</taxon>
        <taxon>Acidobacteriota</taxon>
        <taxon>Terriglobia</taxon>
        <taxon>Terriglobales</taxon>
        <taxon>Acidobacteriaceae</taxon>
        <taxon>Acidisarcina</taxon>
    </lineage>
</organism>
<dbReference type="EMBL" id="CP030840">
    <property type="protein sequence ID" value="AXC10756.1"/>
    <property type="molecule type" value="Genomic_DNA"/>
</dbReference>
<gene>
    <name evidence="1" type="ORF">ACPOL_1408</name>
</gene>
<dbReference type="RefSeq" id="WP_161557235.1">
    <property type="nucleotide sequence ID" value="NZ_CP030840.1"/>
</dbReference>
<accession>A0A2Z5FWG2</accession>
<dbReference type="Proteomes" id="UP000253606">
    <property type="component" value="Chromosome"/>
</dbReference>
<dbReference type="KEGG" id="abas:ACPOL_1408"/>
<sequence length="57" mass="6111">MADLKESGANQSVGEAVSRDMQGVDLTSQIAGFRVPVLVITGRFDTNIAPIVAWKIH</sequence>